<dbReference type="InterPro" id="IPR009493">
    <property type="entry name" value="P2_GpE"/>
</dbReference>
<accession>A0A940MX93</accession>
<evidence type="ECO:0000313" key="1">
    <source>
        <dbReference type="EMBL" id="MBP0492166.1"/>
    </source>
</evidence>
<dbReference type="Pfam" id="PF06528">
    <property type="entry name" value="Phage_P2_GpE"/>
    <property type="match status" value="1"/>
</dbReference>
<name>A0A940MX93_9PROT</name>
<evidence type="ECO:0000313" key="2">
    <source>
        <dbReference type="Proteomes" id="UP000677537"/>
    </source>
</evidence>
<gene>
    <name evidence="1" type="ORF">J5Y10_05170</name>
</gene>
<protein>
    <submittedName>
        <fullName evidence="1">GpE family phage tail protein</fullName>
    </submittedName>
</protein>
<organism evidence="1 2">
    <name type="scientific">Roseomonas indoligenes</name>
    <dbReference type="NCBI Taxonomy" id="2820811"/>
    <lineage>
        <taxon>Bacteria</taxon>
        <taxon>Pseudomonadati</taxon>
        <taxon>Pseudomonadota</taxon>
        <taxon>Alphaproteobacteria</taxon>
        <taxon>Acetobacterales</taxon>
        <taxon>Roseomonadaceae</taxon>
        <taxon>Roseomonas</taxon>
    </lineage>
</organism>
<dbReference type="EMBL" id="JAGIZA010000003">
    <property type="protein sequence ID" value="MBP0492166.1"/>
    <property type="molecule type" value="Genomic_DNA"/>
</dbReference>
<comment type="caution">
    <text evidence="1">The sequence shown here is derived from an EMBL/GenBank/DDBJ whole genome shotgun (WGS) entry which is preliminary data.</text>
</comment>
<proteinExistence type="predicted"/>
<dbReference type="Proteomes" id="UP000677537">
    <property type="component" value="Unassembled WGS sequence"/>
</dbReference>
<keyword evidence="2" id="KW-1185">Reference proteome</keyword>
<dbReference type="AlphaFoldDB" id="A0A940MX93"/>
<sequence length="35" mass="4187">MLFHWPPSEIDRLTPSDLSRWLGAANRLLQQQRRP</sequence>
<reference evidence="1" key="1">
    <citation type="submission" date="2021-03" db="EMBL/GenBank/DDBJ databases">
        <authorList>
            <person name="So Y."/>
        </authorList>
    </citation>
    <scope>NUCLEOTIDE SEQUENCE</scope>
    <source>
        <strain evidence="1">SG15</strain>
    </source>
</reference>